<gene>
    <name evidence="3" type="ORF">ACFSBL_09230</name>
</gene>
<dbReference type="Proteomes" id="UP001597034">
    <property type="component" value="Unassembled WGS sequence"/>
</dbReference>
<dbReference type="PRINTS" id="PR01438">
    <property type="entry name" value="UNVRSLSTRESS"/>
</dbReference>
<reference evidence="3 4" key="1">
    <citation type="journal article" date="2019" name="Int. J. Syst. Evol. Microbiol.">
        <title>The Global Catalogue of Microorganisms (GCM) 10K type strain sequencing project: providing services to taxonomists for standard genome sequencing and annotation.</title>
        <authorList>
            <consortium name="The Broad Institute Genomics Platform"/>
            <consortium name="The Broad Institute Genome Sequencing Center for Infectious Disease"/>
            <person name="Wu L."/>
            <person name="Ma J."/>
        </authorList>
    </citation>
    <scope>NUCLEOTIDE SEQUENCE [LARGE SCALE GENOMIC DNA]</scope>
    <source>
        <strain evidence="3 4">CGMCC 1.10390</strain>
    </source>
</reference>
<dbReference type="InterPro" id="IPR006016">
    <property type="entry name" value="UspA"/>
</dbReference>
<dbReference type="RefSeq" id="WP_256398612.1">
    <property type="nucleotide sequence ID" value="NZ_JANHJR010000001.1"/>
</dbReference>
<dbReference type="PANTHER" id="PTHR46268:SF6">
    <property type="entry name" value="UNIVERSAL STRESS PROTEIN UP12"/>
    <property type="match status" value="1"/>
</dbReference>
<evidence type="ECO:0000256" key="1">
    <source>
        <dbReference type="ARBA" id="ARBA00008791"/>
    </source>
</evidence>
<organism evidence="3 4">
    <name type="scientific">Haloarchaeobius litoreus</name>
    <dbReference type="NCBI Taxonomy" id="755306"/>
    <lineage>
        <taxon>Archaea</taxon>
        <taxon>Methanobacteriati</taxon>
        <taxon>Methanobacteriota</taxon>
        <taxon>Stenosarchaea group</taxon>
        <taxon>Halobacteria</taxon>
        <taxon>Halobacteriales</taxon>
        <taxon>Halorubellaceae</taxon>
        <taxon>Haloarchaeobius</taxon>
    </lineage>
</organism>
<sequence>MALETVLLAVGRGDKERVDALTETVADIAGPAGATVVLAHVFGEDEYAEVREKLDIDPAAEVTADNVAERYSTVREIRSTLDAAGLDVVVRGGVGDYGERVVEIAGEEDADLVVVGGRSRSPTGKAVFGSTAQSVMLNAPCPVTFVRGA</sequence>
<dbReference type="Gene3D" id="3.40.50.620">
    <property type="entry name" value="HUPs"/>
    <property type="match status" value="1"/>
</dbReference>
<proteinExistence type="inferred from homology"/>
<dbReference type="SUPFAM" id="SSF52402">
    <property type="entry name" value="Adenine nucleotide alpha hydrolases-like"/>
    <property type="match status" value="1"/>
</dbReference>
<dbReference type="InterPro" id="IPR014729">
    <property type="entry name" value="Rossmann-like_a/b/a_fold"/>
</dbReference>
<evidence type="ECO:0000313" key="4">
    <source>
        <dbReference type="Proteomes" id="UP001597034"/>
    </source>
</evidence>
<keyword evidence="4" id="KW-1185">Reference proteome</keyword>
<dbReference type="AlphaFoldDB" id="A0ABD6DJ92"/>
<evidence type="ECO:0000313" key="3">
    <source>
        <dbReference type="EMBL" id="MFD1645865.1"/>
    </source>
</evidence>
<protein>
    <submittedName>
        <fullName evidence="3">Universal stress protein</fullName>
    </submittedName>
</protein>
<name>A0ABD6DJ92_9EURY</name>
<feature type="domain" description="UspA" evidence="2">
    <location>
        <begin position="5"/>
        <end position="147"/>
    </location>
</feature>
<dbReference type="Pfam" id="PF00582">
    <property type="entry name" value="Usp"/>
    <property type="match status" value="1"/>
</dbReference>
<dbReference type="InterPro" id="IPR006015">
    <property type="entry name" value="Universal_stress_UspA"/>
</dbReference>
<evidence type="ECO:0000259" key="2">
    <source>
        <dbReference type="Pfam" id="PF00582"/>
    </source>
</evidence>
<comment type="similarity">
    <text evidence="1">Belongs to the universal stress protein A family.</text>
</comment>
<dbReference type="EMBL" id="JBHUDO010000002">
    <property type="protein sequence ID" value="MFD1645865.1"/>
    <property type="molecule type" value="Genomic_DNA"/>
</dbReference>
<comment type="caution">
    <text evidence="3">The sequence shown here is derived from an EMBL/GenBank/DDBJ whole genome shotgun (WGS) entry which is preliminary data.</text>
</comment>
<dbReference type="PANTHER" id="PTHR46268">
    <property type="entry name" value="STRESS RESPONSE PROTEIN NHAX"/>
    <property type="match status" value="1"/>
</dbReference>
<accession>A0ABD6DJ92</accession>
<dbReference type="CDD" id="cd00293">
    <property type="entry name" value="USP-like"/>
    <property type="match status" value="1"/>
</dbReference>